<organism evidence="3 4">
    <name type="scientific">[Torrubiella] hemipterigena</name>
    <dbReference type="NCBI Taxonomy" id="1531966"/>
    <lineage>
        <taxon>Eukaryota</taxon>
        <taxon>Fungi</taxon>
        <taxon>Dikarya</taxon>
        <taxon>Ascomycota</taxon>
        <taxon>Pezizomycotina</taxon>
        <taxon>Sordariomycetes</taxon>
        <taxon>Hypocreomycetidae</taxon>
        <taxon>Hypocreales</taxon>
        <taxon>Clavicipitaceae</taxon>
        <taxon>Clavicipitaceae incertae sedis</taxon>
        <taxon>'Torrubiella' clade</taxon>
    </lineage>
</organism>
<feature type="region of interest" description="Disordered" evidence="1">
    <location>
        <begin position="205"/>
        <end position="369"/>
    </location>
</feature>
<dbReference type="HOGENOM" id="CLU_061439_0_0_1"/>
<feature type="compositionally biased region" description="Basic and acidic residues" evidence="1">
    <location>
        <begin position="337"/>
        <end position="360"/>
    </location>
</feature>
<proteinExistence type="predicted"/>
<feature type="transmembrane region" description="Helical" evidence="2">
    <location>
        <begin position="158"/>
        <end position="178"/>
    </location>
</feature>
<keyword evidence="4" id="KW-1185">Reference proteome</keyword>
<name>A0A0A1TLN3_9HYPO</name>
<feature type="compositionally biased region" description="Polar residues" evidence="1">
    <location>
        <begin position="265"/>
        <end position="276"/>
    </location>
</feature>
<keyword evidence="2" id="KW-1133">Transmembrane helix</keyword>
<dbReference type="AlphaFoldDB" id="A0A0A1TLN3"/>
<dbReference type="EMBL" id="CDHN01000004">
    <property type="protein sequence ID" value="CEJ91698.1"/>
    <property type="molecule type" value="Genomic_DNA"/>
</dbReference>
<evidence type="ECO:0000256" key="2">
    <source>
        <dbReference type="SAM" id="Phobius"/>
    </source>
</evidence>
<dbReference type="STRING" id="1531966.A0A0A1TLN3"/>
<feature type="compositionally biased region" description="Polar residues" evidence="1">
    <location>
        <begin position="205"/>
        <end position="238"/>
    </location>
</feature>
<reference evidence="3 4" key="1">
    <citation type="journal article" date="2015" name="Genome Announc.">
        <title>Draft Genome Sequence and Gene Annotation of the Entomopathogenic Fungus Verticillium hemipterigenum.</title>
        <authorList>
            <person name="Horn F."/>
            <person name="Habel A."/>
            <person name="Scharf D.H."/>
            <person name="Dworschak J."/>
            <person name="Brakhage A.A."/>
            <person name="Guthke R."/>
            <person name="Hertweck C."/>
            <person name="Linde J."/>
        </authorList>
    </citation>
    <scope>NUCLEOTIDE SEQUENCE [LARGE SCALE GENOMIC DNA]</scope>
</reference>
<gene>
    <name evidence="3" type="ORF">VHEMI07392</name>
</gene>
<dbReference type="Proteomes" id="UP000039046">
    <property type="component" value="Unassembled WGS sequence"/>
</dbReference>
<protein>
    <submittedName>
        <fullName evidence="3">Uncharacterized protein</fullName>
    </submittedName>
</protein>
<keyword evidence="2" id="KW-0472">Membrane</keyword>
<evidence type="ECO:0000256" key="1">
    <source>
        <dbReference type="SAM" id="MobiDB-lite"/>
    </source>
</evidence>
<feature type="compositionally biased region" description="Low complexity" evidence="1">
    <location>
        <begin position="310"/>
        <end position="323"/>
    </location>
</feature>
<keyword evidence="2" id="KW-0812">Transmembrane</keyword>
<dbReference type="OrthoDB" id="4204700at2759"/>
<accession>A0A0A1TLN3</accession>
<evidence type="ECO:0000313" key="3">
    <source>
        <dbReference type="EMBL" id="CEJ91698.1"/>
    </source>
</evidence>
<sequence length="369" mass="41507">MNGPNDQGNVSPAEYTRRVRATMEQRKQHDLQNRQKYQPYVHSQMQRLFRDYRAPLYARVTGVTTQRSLALAESVAVSFASHYDRNLEDHETQAISEHLLTATNNNVLASFATTGFALFMTWRGRRTMKFPIFTPAFAQNPGPERSLKRAMAHGARLVAYYVVGALTVQPVLQALIFWNRKFATDKDPRLSRLLREARNEAASITSGAMSGDYSQNTEAEYSSAVYEQQPTDSESQNYSDSPSRQIQPQPQSQPQQNSWSARPPISTQQANSNDPWASSDIDDGSPVAPAAQRDSFAANSNVSAWDRVRQQASGGQRPQIQQQPTPPQSWGQDSASDDNRERSQAQREFDAMLEKERQGSEQENSSWGK</sequence>
<feature type="compositionally biased region" description="Low complexity" evidence="1">
    <location>
        <begin position="239"/>
        <end position="260"/>
    </location>
</feature>
<evidence type="ECO:0000313" key="4">
    <source>
        <dbReference type="Proteomes" id="UP000039046"/>
    </source>
</evidence>